<dbReference type="Proteomes" id="UP000011529">
    <property type="component" value="Unassembled WGS sequence"/>
</dbReference>
<protein>
    <submittedName>
        <fullName evidence="2">Oxidoreductase</fullName>
    </submittedName>
</protein>
<name>M2AVU0_9BACT</name>
<organism evidence="2 3">
    <name type="scientific">Rhodopirellula europaea 6C</name>
    <dbReference type="NCBI Taxonomy" id="1263867"/>
    <lineage>
        <taxon>Bacteria</taxon>
        <taxon>Pseudomonadati</taxon>
        <taxon>Planctomycetota</taxon>
        <taxon>Planctomycetia</taxon>
        <taxon>Pirellulales</taxon>
        <taxon>Pirellulaceae</taxon>
        <taxon>Rhodopirellula</taxon>
    </lineage>
</organism>
<dbReference type="PATRIC" id="fig|1263867.3.peg.6062"/>
<reference evidence="2" key="1">
    <citation type="submission" date="2012-11" db="EMBL/GenBank/DDBJ databases">
        <title>Permanent draft genomes of Rhodopirellula europaea strain SH398 and 6C.</title>
        <authorList>
            <person name="Richter M."/>
            <person name="Richter-Heitmann T."/>
            <person name="Frank C."/>
            <person name="Harder J."/>
            <person name="Glockner F.O."/>
        </authorList>
    </citation>
    <scope>NUCLEOTIDE SEQUENCE</scope>
    <source>
        <strain evidence="2">6C</strain>
    </source>
</reference>
<proteinExistence type="predicted"/>
<evidence type="ECO:0000313" key="2">
    <source>
        <dbReference type="EMBL" id="EMB13648.1"/>
    </source>
</evidence>
<sequence length="139" mass="15766">MHAISTVDGSIRWSRSFDDAWGCTVEQPWVTPMLLLVRAHLTVPGNGVRRRQMDVMGISTVDGETLHEIDRKETSSNTNVIESRVKLIPHRNTMLAEIQLELLTYTFKEEGSDDDVDSEADPKTDEVDELDRTKEIVPE</sequence>
<dbReference type="EMBL" id="ANMO01000253">
    <property type="protein sequence ID" value="EMB13648.1"/>
    <property type="molecule type" value="Genomic_DNA"/>
</dbReference>
<reference evidence="2" key="2">
    <citation type="journal article" date="2013" name="Mar. Genomics">
        <title>Expression of sulfatases in Rhodopirellula baltica and the diversity of sulfatases in the genus Rhodopirellula.</title>
        <authorList>
            <person name="Wegner C.E."/>
            <person name="Richter-Heitmann T."/>
            <person name="Klindworth A."/>
            <person name="Klockow C."/>
            <person name="Richter M."/>
            <person name="Achstetter T."/>
            <person name="Glockner F.O."/>
            <person name="Harder J."/>
        </authorList>
    </citation>
    <scope>NUCLEOTIDE SEQUENCE [LARGE SCALE GENOMIC DNA]</scope>
    <source>
        <strain evidence="2">6C</strain>
    </source>
</reference>
<comment type="caution">
    <text evidence="2">The sequence shown here is derived from an EMBL/GenBank/DDBJ whole genome shotgun (WGS) entry which is preliminary data.</text>
</comment>
<evidence type="ECO:0000313" key="3">
    <source>
        <dbReference type="Proteomes" id="UP000011529"/>
    </source>
</evidence>
<dbReference type="AlphaFoldDB" id="M2AVU0"/>
<feature type="region of interest" description="Disordered" evidence="1">
    <location>
        <begin position="111"/>
        <end position="139"/>
    </location>
</feature>
<gene>
    <name evidence="2" type="ORF">RE6C_05656</name>
</gene>
<feature type="compositionally biased region" description="Basic and acidic residues" evidence="1">
    <location>
        <begin position="120"/>
        <end position="139"/>
    </location>
</feature>
<evidence type="ECO:0000256" key="1">
    <source>
        <dbReference type="SAM" id="MobiDB-lite"/>
    </source>
</evidence>
<keyword evidence="3" id="KW-1185">Reference proteome</keyword>
<accession>M2AVU0</accession>